<feature type="region of interest" description="Disordered" evidence="1">
    <location>
        <begin position="1"/>
        <end position="28"/>
    </location>
</feature>
<organism evidence="2 3">
    <name type="scientific">Ophiocordyceps sinensis (strain Co18 / CGMCC 3.14243)</name>
    <name type="common">Yarsagumba caterpillar fungus</name>
    <name type="synonym">Hirsutella sinensis</name>
    <dbReference type="NCBI Taxonomy" id="911162"/>
    <lineage>
        <taxon>Eukaryota</taxon>
        <taxon>Fungi</taxon>
        <taxon>Dikarya</taxon>
        <taxon>Ascomycota</taxon>
        <taxon>Pezizomycotina</taxon>
        <taxon>Sordariomycetes</taxon>
        <taxon>Hypocreomycetidae</taxon>
        <taxon>Hypocreales</taxon>
        <taxon>Ophiocordycipitaceae</taxon>
        <taxon>Ophiocordyceps</taxon>
    </lineage>
</organism>
<feature type="compositionally biased region" description="Polar residues" evidence="1">
    <location>
        <begin position="7"/>
        <end position="23"/>
    </location>
</feature>
<accession>T5A1C6</accession>
<feature type="region of interest" description="Disordered" evidence="1">
    <location>
        <begin position="206"/>
        <end position="282"/>
    </location>
</feature>
<feature type="region of interest" description="Disordered" evidence="1">
    <location>
        <begin position="48"/>
        <end position="86"/>
    </location>
</feature>
<feature type="compositionally biased region" description="Polar residues" evidence="1">
    <location>
        <begin position="273"/>
        <end position="282"/>
    </location>
</feature>
<dbReference type="eggNOG" id="ENOG502RGMX">
    <property type="taxonomic scope" value="Eukaryota"/>
</dbReference>
<sequence>MNGGLSAPTQMNGTPQTQMQAAQGQHRLAMPNQQPDAGLMLRAQRISEQQRAAVQIQQAQHQQHHHQQGNPGGVSQHNSPPLRNNINQTTFMNNAQAMMASYGAAATNGNNVGATQATGLHMPSAATTPSPGQRAHPPLPPGIAAQVSHLETGFRAKNPNLTPEQARQLATEHLTRNMMAQQRQNAMNAAAGASGQTGIASLPHHQHHLLQQQQRQQTPQQKPPAPTPPVQQQPQPLYQQHAATKQSTPVPLVATPAAASASPVQSQQRAPSGSATPSAVGK</sequence>
<proteinExistence type="predicted"/>
<protein>
    <submittedName>
        <fullName evidence="2">MYB and HSA domain protein</fullName>
    </submittedName>
</protein>
<feature type="compositionally biased region" description="Low complexity" evidence="1">
    <location>
        <begin position="49"/>
        <end position="61"/>
    </location>
</feature>
<gene>
    <name evidence="2" type="ORF">OCS_05070</name>
</gene>
<dbReference type="EMBL" id="KE653556">
    <property type="protein sequence ID" value="EQK99219.1"/>
    <property type="molecule type" value="Genomic_DNA"/>
</dbReference>
<dbReference type="HOGENOM" id="CLU_806639_0_0_1"/>
<evidence type="ECO:0000313" key="3">
    <source>
        <dbReference type="Proteomes" id="UP000019374"/>
    </source>
</evidence>
<dbReference type="AlphaFoldDB" id="T5A1C6"/>
<feature type="compositionally biased region" description="Low complexity" evidence="1">
    <location>
        <begin position="209"/>
        <end position="220"/>
    </location>
</feature>
<feature type="compositionally biased region" description="Polar residues" evidence="1">
    <location>
        <begin position="73"/>
        <end position="86"/>
    </location>
</feature>
<name>T5A1C6_OPHSC</name>
<reference evidence="2 3" key="1">
    <citation type="journal article" date="2013" name="Chin. Sci. Bull.">
        <title>Genome survey uncovers the secrets of sex and lifestyle in caterpillar fungus.</title>
        <authorList>
            <person name="Hu X."/>
            <person name="Zhang Y."/>
            <person name="Xiao G."/>
            <person name="Zheng P."/>
            <person name="Xia Y."/>
            <person name="Zhang X."/>
            <person name="St Leger R.J."/>
            <person name="Liu X."/>
            <person name="Wang C."/>
        </authorList>
    </citation>
    <scope>NUCLEOTIDE SEQUENCE [LARGE SCALE GENOMIC DNA]</scope>
    <source>
        <strain evidence="3">Co18 / CGMCC 3.14243</strain>
        <tissue evidence="2">Fruit-body</tissue>
    </source>
</reference>
<evidence type="ECO:0000313" key="2">
    <source>
        <dbReference type="EMBL" id="EQK99219.1"/>
    </source>
</evidence>
<feature type="compositionally biased region" description="Low complexity" evidence="1">
    <location>
        <begin position="232"/>
        <end position="272"/>
    </location>
</feature>
<feature type="compositionally biased region" description="Pro residues" evidence="1">
    <location>
        <begin position="221"/>
        <end position="231"/>
    </location>
</feature>
<dbReference type="Proteomes" id="UP000019374">
    <property type="component" value="Unassembled WGS sequence"/>
</dbReference>
<evidence type="ECO:0000256" key="1">
    <source>
        <dbReference type="SAM" id="MobiDB-lite"/>
    </source>
</evidence>